<evidence type="ECO:0000313" key="2">
    <source>
        <dbReference type="WBParaSite" id="JU765_v2.g5549.t1"/>
    </source>
</evidence>
<organism evidence="1 2">
    <name type="scientific">Panagrolaimus sp. JU765</name>
    <dbReference type="NCBI Taxonomy" id="591449"/>
    <lineage>
        <taxon>Eukaryota</taxon>
        <taxon>Metazoa</taxon>
        <taxon>Ecdysozoa</taxon>
        <taxon>Nematoda</taxon>
        <taxon>Chromadorea</taxon>
        <taxon>Rhabditida</taxon>
        <taxon>Tylenchina</taxon>
        <taxon>Panagrolaimomorpha</taxon>
        <taxon>Panagrolaimoidea</taxon>
        <taxon>Panagrolaimidae</taxon>
        <taxon>Panagrolaimus</taxon>
    </lineage>
</organism>
<name>A0AC34RBZ9_9BILA</name>
<evidence type="ECO:0000313" key="1">
    <source>
        <dbReference type="Proteomes" id="UP000887576"/>
    </source>
</evidence>
<proteinExistence type="predicted"/>
<dbReference type="WBParaSite" id="JU765_v2.g5549.t1">
    <property type="protein sequence ID" value="JU765_v2.g5549.t1"/>
    <property type="gene ID" value="JU765_v2.g5549"/>
</dbReference>
<accession>A0AC34RBZ9</accession>
<dbReference type="Proteomes" id="UP000887576">
    <property type="component" value="Unplaced"/>
</dbReference>
<reference evidence="2" key="1">
    <citation type="submission" date="2022-11" db="UniProtKB">
        <authorList>
            <consortium name="WormBaseParasite"/>
        </authorList>
    </citation>
    <scope>IDENTIFICATION</scope>
</reference>
<sequence length="551" mass="62308">MFELPFIRVFGPGDFVLFGTFFVLAAFKLLPVIFATILVLTTFLVVYLELKSINNYWKKQNVPGPEGNLFLGSLLDLAKDVYGFDAANFGKYGKFYGSMMKGIPDFATTDVDMIQQVLISEFENFSDPHNFVFDSKSKNNLRKLMLNVQRGGDWRRIRRKITPALTSAKMKQLIPGMSFCIRELANYLQPFVEEDKDIPLKEVYSKLTFNVIGRTVFSGDFNAFSSQNDVPFLANAKKVFGGTLMSPAIIISFFFPFCCGIYEILTGKCVIRNEVNDYFLETLSGIVEQRVSDPDARKKNKDAVQLLLNAIEDHPENVQLDQDLVSEVVQNSVANQKVSKMEIMAQMLIFLAAGSETTASTLHFVTYILSLKPEIQEKVRSEAFQVLGQDLSKEVTMEDLNKLKYMDQVILETLRMYSPGARLNRSCNKRTVVNGIVFEPGSSFSVSPIAIHYCADYYEDPHVFDPERFTPENRKARHPMAFLAFGGGPRICIGMRFAEFEMKAAMAFLVRKYQFLPSENMPGLPVPFRTTGLLAPTVQLKCRFKLLSKLG</sequence>
<protein>
    <submittedName>
        <fullName evidence="2">Cytochrome P450</fullName>
    </submittedName>
</protein>